<proteinExistence type="predicted"/>
<evidence type="ECO:0000313" key="3">
    <source>
        <dbReference type="EMBL" id="GFU26881.1"/>
    </source>
</evidence>
<keyword evidence="2" id="KW-0812">Transmembrane</keyword>
<organism evidence="3 4">
    <name type="scientific">Nephila pilipes</name>
    <name type="common">Giant wood spider</name>
    <name type="synonym">Nephila maculata</name>
    <dbReference type="NCBI Taxonomy" id="299642"/>
    <lineage>
        <taxon>Eukaryota</taxon>
        <taxon>Metazoa</taxon>
        <taxon>Ecdysozoa</taxon>
        <taxon>Arthropoda</taxon>
        <taxon>Chelicerata</taxon>
        <taxon>Arachnida</taxon>
        <taxon>Araneae</taxon>
        <taxon>Araneomorphae</taxon>
        <taxon>Entelegynae</taxon>
        <taxon>Araneoidea</taxon>
        <taxon>Nephilidae</taxon>
        <taxon>Nephila</taxon>
    </lineage>
</organism>
<gene>
    <name evidence="3" type="ORF">NPIL_316601</name>
</gene>
<comment type="caution">
    <text evidence="3">The sequence shown here is derived from an EMBL/GenBank/DDBJ whole genome shotgun (WGS) entry which is preliminary data.</text>
</comment>
<keyword evidence="2" id="KW-1133">Transmembrane helix</keyword>
<protein>
    <submittedName>
        <fullName evidence="3">Uncharacterized protein</fullName>
    </submittedName>
</protein>
<feature type="compositionally biased region" description="Basic and acidic residues" evidence="1">
    <location>
        <begin position="107"/>
        <end position="121"/>
    </location>
</feature>
<name>A0A8X6UN90_NEPPI</name>
<sequence length="176" mass="20483">MLSFCSEWFYLVHLGSDSFVRKGHRKGGGKKVFSRVLGILLLLLIAMANELNLRCIRKPQSKPISPLPNKTETRIPHGNNHRHHHPHLCHHRNYDFLRPFPLRPRLEKDQERSPRISRKQEQCAFGGASVPVGRGADRPRGCWVTQEVCRVDPVMVRLKYWKRQPSRDEQRFVGHG</sequence>
<evidence type="ECO:0000256" key="1">
    <source>
        <dbReference type="SAM" id="MobiDB-lite"/>
    </source>
</evidence>
<evidence type="ECO:0000313" key="4">
    <source>
        <dbReference type="Proteomes" id="UP000887013"/>
    </source>
</evidence>
<keyword evidence="4" id="KW-1185">Reference proteome</keyword>
<reference evidence="3" key="1">
    <citation type="submission" date="2020-08" db="EMBL/GenBank/DDBJ databases">
        <title>Multicomponent nature underlies the extraordinary mechanical properties of spider dragline silk.</title>
        <authorList>
            <person name="Kono N."/>
            <person name="Nakamura H."/>
            <person name="Mori M."/>
            <person name="Yoshida Y."/>
            <person name="Ohtoshi R."/>
            <person name="Malay A.D."/>
            <person name="Moran D.A.P."/>
            <person name="Tomita M."/>
            <person name="Numata K."/>
            <person name="Arakawa K."/>
        </authorList>
    </citation>
    <scope>NUCLEOTIDE SEQUENCE</scope>
</reference>
<dbReference type="Proteomes" id="UP000887013">
    <property type="component" value="Unassembled WGS sequence"/>
</dbReference>
<keyword evidence="2" id="KW-0472">Membrane</keyword>
<feature type="region of interest" description="Disordered" evidence="1">
    <location>
        <begin position="107"/>
        <end position="130"/>
    </location>
</feature>
<dbReference type="AlphaFoldDB" id="A0A8X6UN90"/>
<evidence type="ECO:0000256" key="2">
    <source>
        <dbReference type="SAM" id="Phobius"/>
    </source>
</evidence>
<feature type="transmembrane region" description="Helical" evidence="2">
    <location>
        <begin position="32"/>
        <end position="49"/>
    </location>
</feature>
<accession>A0A8X6UN90</accession>
<dbReference type="EMBL" id="BMAW01128667">
    <property type="protein sequence ID" value="GFU26881.1"/>
    <property type="molecule type" value="Genomic_DNA"/>
</dbReference>